<keyword evidence="3" id="KW-0645">Protease</keyword>
<feature type="region of interest" description="Disordered" evidence="1">
    <location>
        <begin position="355"/>
        <end position="399"/>
    </location>
</feature>
<dbReference type="PANTHER" id="PTHR11439">
    <property type="entry name" value="GAG-POL-RELATED RETROTRANSPOSON"/>
    <property type="match status" value="1"/>
</dbReference>
<reference evidence="3 4" key="2">
    <citation type="submission" date="2024-05" db="EMBL/GenBank/DDBJ databases">
        <authorList>
            <person name="Chen Y."/>
            <person name="Shah S."/>
            <person name="Dougan E. K."/>
            <person name="Thang M."/>
            <person name="Chan C."/>
        </authorList>
    </citation>
    <scope>NUCLEOTIDE SEQUENCE [LARGE SCALE GENOMIC DNA]</scope>
</reference>
<feature type="region of interest" description="Disordered" evidence="1">
    <location>
        <begin position="77"/>
        <end position="115"/>
    </location>
</feature>
<dbReference type="EMBL" id="CAMXCT010003928">
    <property type="protein sequence ID" value="CAI4006949.1"/>
    <property type="molecule type" value="Genomic_DNA"/>
</dbReference>
<evidence type="ECO:0000313" key="4">
    <source>
        <dbReference type="Proteomes" id="UP001152797"/>
    </source>
</evidence>
<gene>
    <name evidence="2" type="ORF">C1SCF055_LOCUS32544</name>
</gene>
<dbReference type="GO" id="GO:0006508">
    <property type="term" value="P:proteolysis"/>
    <property type="evidence" value="ECO:0007669"/>
    <property type="project" value="UniProtKB-KW"/>
</dbReference>
<feature type="compositionally biased region" description="Pro residues" evidence="1">
    <location>
        <begin position="363"/>
        <end position="373"/>
    </location>
</feature>
<dbReference type="CDD" id="cd09272">
    <property type="entry name" value="RNase_HI_RT_Ty1"/>
    <property type="match status" value="1"/>
</dbReference>
<dbReference type="InterPro" id="IPR036397">
    <property type="entry name" value="RNaseH_sf"/>
</dbReference>
<feature type="compositionally biased region" description="Acidic residues" evidence="1">
    <location>
        <begin position="388"/>
        <end position="398"/>
    </location>
</feature>
<sequence length="1473" mass="161234">MSENFSDERPAKKRRGGKKAKKQQVLRERFERGEFVPKAFVSTGAGSSADRSAKSSSIVAFPKTVEAVIKEDSVPVTAAKQQGQTNPSFSASSVEGKATSSQSTPIVSSPKFPGLRSSELSVPSPNCTPVLTTSFDSCVVVVPKAKGLGPAASESVAGIPKAEGLAFPLAPVVPVVQPKTLPKAPPKQSLSAPLVNLGKADGGPVIVTSKPPPPLEAQQLVTEARTKAAVEVAQVQSQAASFAAHTASEAAQTVAQTQANAAQAIMNHERALVNQFAERERDLVAQIWELQQELISARATSSPSLRHNDAELMARIDQLVERMGTFEFDLLNINQRLVALEQWGFEDINAVGDPEEELIPDTGIPPPPVPPLSPARSARHVPRSNQQSEDDDDDDPVSMEDQCLRWKDVSSVKLPPLPDSAGALRSWKNAVLPMLIALDKSDQNFLYTWLMEAFHAKLPHEVEQLRFDSGGFPRFDRMLCSWLTRDSCLRGYFGPRIQSYLEESMTQGLQLRGRVLLNMIIREFDLDRALGGVVSSVELFQIPSPEGDQASLVSFRDRVQFILGQLPITDRPPDAMLSKWLFERLKRIRSMQIVLDRIRESGSNAVERSFEYLWGRLQRQIAEQQHEKNLSSIQEGLRKGPKKLGTPASPSKVSPDPKAAVAATQGGKGKGKGKPKGKGGLGKGAQPKAKAVPAAPKSKPGLVAMLVMGTAANVATSASVASSSFDIEFALDSGAGEDLASIPAFMRQGIIEAPRSFLQKIACDHLESTSEGFRGEQYALICVDAYSGVMHAYPAKDKTQVSVEAALRHFCRENRSIVASDRYPSILAAVRDLGLYPDPSVPNDPLHNPLAESAIRNVRQGTRSLLLQSGLGIEFWPRAMTCFTYQHDFTTALSHDPDGLRNLVRQQDDALPDGVEGPIPPPVEYDSKIHMALQYQPDTRMVPFGALVWYLSRVKDFAPSGIPAIYVGPEVLPAMRCKDVHILFDLSSLTQSDRVREIVTKDFVTPSGRWIFPFTHVPMLKSLLPEIPPSRALVDDEGVEDFRNRSITKRRVLQYGPTPECDGCLRGTYSHTAACRARFNALLDAAEPLALDPGGGYVGGDGDVMRGTEPTEKGYLFDIVEDEDALAHDEAADCTRAFLQAMLLMEEETYVVLPQDQFWASLKERIQLDDVELLNQFIGRSHEISNNVCIFNMRDYCQQAIDLYVEAAGGKVVFRNVSTPYVNEGVLIQEDYETEGQISHKASSVLMKLLWVCRLARPDLAYAISALATQVTRWSKNSDKQLYRLVSYLNSTRDLCLTSTVCDEPQNCTIDLYVDADLGGCPFPAKSTSGLFLVIRGPNGTFCPIAWSSRRQQHVARSTADAELNALSEGVYEELSPALMLLTTLLGSKIPKAIVREDNSAVVQAIRKGYSIKLRHLARTPKLSLASLSEACSSWCTLSQTPTSEQLGDLFTKALAPGKFDPQSLGMQQWSRP</sequence>
<feature type="region of interest" description="Disordered" evidence="1">
    <location>
        <begin position="625"/>
        <end position="695"/>
    </location>
</feature>
<organism evidence="2">
    <name type="scientific">Cladocopium goreaui</name>
    <dbReference type="NCBI Taxonomy" id="2562237"/>
    <lineage>
        <taxon>Eukaryota</taxon>
        <taxon>Sar</taxon>
        <taxon>Alveolata</taxon>
        <taxon>Dinophyceae</taxon>
        <taxon>Suessiales</taxon>
        <taxon>Symbiodiniaceae</taxon>
        <taxon>Cladocopium</taxon>
    </lineage>
</organism>
<dbReference type="SUPFAM" id="SSF53098">
    <property type="entry name" value="Ribonuclease H-like"/>
    <property type="match status" value="1"/>
</dbReference>
<dbReference type="GO" id="GO:0008233">
    <property type="term" value="F:peptidase activity"/>
    <property type="evidence" value="ECO:0007669"/>
    <property type="project" value="UniProtKB-KW"/>
</dbReference>
<feature type="compositionally biased region" description="Basic and acidic residues" evidence="1">
    <location>
        <begin position="1"/>
        <end position="10"/>
    </location>
</feature>
<protein>
    <submittedName>
        <fullName evidence="3">Copia protein (Gag-int-pol protein) [Cleaved into: Copia VLP protein Copia protease ]</fullName>
    </submittedName>
</protein>
<dbReference type="PANTHER" id="PTHR11439:SF498">
    <property type="entry name" value="DNAK FAMILY PROTEIN"/>
    <property type="match status" value="1"/>
</dbReference>
<accession>A0A9P1DDB6</accession>
<feature type="compositionally biased region" description="Basic residues" evidence="1">
    <location>
        <begin position="11"/>
        <end position="24"/>
    </location>
</feature>
<evidence type="ECO:0000313" key="3">
    <source>
        <dbReference type="EMBL" id="CAL4794261.1"/>
    </source>
</evidence>
<dbReference type="Proteomes" id="UP001152797">
    <property type="component" value="Unassembled WGS sequence"/>
</dbReference>
<reference evidence="2" key="1">
    <citation type="submission" date="2022-10" db="EMBL/GenBank/DDBJ databases">
        <authorList>
            <person name="Chen Y."/>
            <person name="Dougan E. K."/>
            <person name="Chan C."/>
            <person name="Rhodes N."/>
            <person name="Thang M."/>
        </authorList>
    </citation>
    <scope>NUCLEOTIDE SEQUENCE</scope>
</reference>
<evidence type="ECO:0000313" key="2">
    <source>
        <dbReference type="EMBL" id="CAI4006949.1"/>
    </source>
</evidence>
<feature type="compositionally biased region" description="Polar residues" evidence="1">
    <location>
        <begin position="79"/>
        <end position="107"/>
    </location>
</feature>
<feature type="compositionally biased region" description="Low complexity" evidence="1">
    <location>
        <begin position="684"/>
        <end position="695"/>
    </location>
</feature>
<keyword evidence="4" id="KW-1185">Reference proteome</keyword>
<proteinExistence type="predicted"/>
<dbReference type="Gene3D" id="3.30.420.10">
    <property type="entry name" value="Ribonuclease H-like superfamily/Ribonuclease H"/>
    <property type="match status" value="1"/>
</dbReference>
<keyword evidence="3" id="KW-0378">Hydrolase</keyword>
<feature type="region of interest" description="Disordered" evidence="1">
    <location>
        <begin position="1"/>
        <end position="29"/>
    </location>
</feature>
<dbReference type="OrthoDB" id="8056975at2759"/>
<dbReference type="EMBL" id="CAMXCT030003928">
    <property type="protein sequence ID" value="CAL4794261.1"/>
    <property type="molecule type" value="Genomic_DNA"/>
</dbReference>
<dbReference type="EMBL" id="CAMXCT020003928">
    <property type="protein sequence ID" value="CAL1160324.1"/>
    <property type="molecule type" value="Genomic_DNA"/>
</dbReference>
<dbReference type="InterPro" id="IPR012337">
    <property type="entry name" value="RNaseH-like_sf"/>
</dbReference>
<comment type="caution">
    <text evidence="2">The sequence shown here is derived from an EMBL/GenBank/DDBJ whole genome shotgun (WGS) entry which is preliminary data.</text>
</comment>
<dbReference type="GO" id="GO:0003676">
    <property type="term" value="F:nucleic acid binding"/>
    <property type="evidence" value="ECO:0007669"/>
    <property type="project" value="InterPro"/>
</dbReference>
<name>A0A9P1DDB6_9DINO</name>
<evidence type="ECO:0000256" key="1">
    <source>
        <dbReference type="SAM" id="MobiDB-lite"/>
    </source>
</evidence>